<dbReference type="Proteomes" id="UP000823847">
    <property type="component" value="Unassembled WGS sequence"/>
</dbReference>
<name>A0A9D1XRL1_9BACT</name>
<proteinExistence type="predicted"/>
<accession>A0A9D1XRL1</accession>
<evidence type="ECO:0000313" key="1">
    <source>
        <dbReference type="EMBL" id="HIX86045.1"/>
    </source>
</evidence>
<sequence>MVVNVYNPDTRYFQSAPVFTGTTGPEIANPRRFTTQLWNKRRINGYRLATAFKVSPDYGLIEGKTVKAVVLKIVAVCLFLETSISSHLQEIEAVRYSHK</sequence>
<gene>
    <name evidence="1" type="ORF">H9848_05505</name>
</gene>
<dbReference type="EMBL" id="DXEN01000037">
    <property type="protein sequence ID" value="HIX86045.1"/>
    <property type="molecule type" value="Genomic_DNA"/>
</dbReference>
<organism evidence="1 2">
    <name type="scientific">Candidatus Parabacteroides intestinigallinarum</name>
    <dbReference type="NCBI Taxonomy" id="2838722"/>
    <lineage>
        <taxon>Bacteria</taxon>
        <taxon>Pseudomonadati</taxon>
        <taxon>Bacteroidota</taxon>
        <taxon>Bacteroidia</taxon>
        <taxon>Bacteroidales</taxon>
        <taxon>Tannerellaceae</taxon>
        <taxon>Parabacteroides</taxon>
    </lineage>
</organism>
<dbReference type="AlphaFoldDB" id="A0A9D1XRL1"/>
<protein>
    <submittedName>
        <fullName evidence="1">Uncharacterized protein</fullName>
    </submittedName>
</protein>
<comment type="caution">
    <text evidence="1">The sequence shown here is derived from an EMBL/GenBank/DDBJ whole genome shotgun (WGS) entry which is preliminary data.</text>
</comment>
<evidence type="ECO:0000313" key="2">
    <source>
        <dbReference type="Proteomes" id="UP000823847"/>
    </source>
</evidence>
<reference evidence="1" key="1">
    <citation type="journal article" date="2021" name="PeerJ">
        <title>Extensive microbial diversity within the chicken gut microbiome revealed by metagenomics and culture.</title>
        <authorList>
            <person name="Gilroy R."/>
            <person name="Ravi A."/>
            <person name="Getino M."/>
            <person name="Pursley I."/>
            <person name="Horton D.L."/>
            <person name="Alikhan N.F."/>
            <person name="Baker D."/>
            <person name="Gharbi K."/>
            <person name="Hall N."/>
            <person name="Watson M."/>
            <person name="Adriaenssens E.M."/>
            <person name="Foster-Nyarko E."/>
            <person name="Jarju S."/>
            <person name="Secka A."/>
            <person name="Antonio M."/>
            <person name="Oren A."/>
            <person name="Chaudhuri R.R."/>
            <person name="La Ragione R."/>
            <person name="Hildebrand F."/>
            <person name="Pallen M.J."/>
        </authorList>
    </citation>
    <scope>NUCLEOTIDE SEQUENCE</scope>
    <source>
        <strain evidence="1">ChiHecec2B26-12326</strain>
    </source>
</reference>
<reference evidence="1" key="2">
    <citation type="submission" date="2021-04" db="EMBL/GenBank/DDBJ databases">
        <authorList>
            <person name="Gilroy R."/>
        </authorList>
    </citation>
    <scope>NUCLEOTIDE SEQUENCE</scope>
    <source>
        <strain evidence="1">ChiHecec2B26-12326</strain>
    </source>
</reference>